<evidence type="ECO:0000313" key="1">
    <source>
        <dbReference type="EMBL" id="KAA6328622.1"/>
    </source>
</evidence>
<name>A0A5J4R4G3_9ZZZZ</name>
<sequence>MWLKDYSGAISIFNQLEGKCHLEDEYLNIHEIANRNGKESIFESEFDEKRRIKRGKYSLNMLFL</sequence>
<accession>A0A5J4R4G3</accession>
<gene>
    <name evidence="1" type="ORF">EZS27_022510</name>
</gene>
<organism evidence="1">
    <name type="scientific">termite gut metagenome</name>
    <dbReference type="NCBI Taxonomy" id="433724"/>
    <lineage>
        <taxon>unclassified sequences</taxon>
        <taxon>metagenomes</taxon>
        <taxon>organismal metagenomes</taxon>
    </lineage>
</organism>
<protein>
    <submittedName>
        <fullName evidence="1">Uncharacterized protein</fullName>
    </submittedName>
</protein>
<dbReference type="AlphaFoldDB" id="A0A5J4R4G3"/>
<proteinExistence type="predicted"/>
<comment type="caution">
    <text evidence="1">The sequence shown here is derived from an EMBL/GenBank/DDBJ whole genome shotgun (WGS) entry which is preliminary data.</text>
</comment>
<dbReference type="EMBL" id="SNRY01001790">
    <property type="protein sequence ID" value="KAA6328622.1"/>
    <property type="molecule type" value="Genomic_DNA"/>
</dbReference>
<reference evidence="1" key="1">
    <citation type="submission" date="2019-03" db="EMBL/GenBank/DDBJ databases">
        <title>Single cell metagenomics reveals metabolic interactions within the superorganism composed of flagellate Streblomastix strix and complex community of Bacteroidetes bacteria on its surface.</title>
        <authorList>
            <person name="Treitli S.C."/>
            <person name="Kolisko M."/>
            <person name="Husnik F."/>
            <person name="Keeling P."/>
            <person name="Hampl V."/>
        </authorList>
    </citation>
    <scope>NUCLEOTIDE SEQUENCE</scope>
    <source>
        <strain evidence="1">STM</strain>
    </source>
</reference>